<organism evidence="1 2">
    <name type="scientific">Saccharolobus caldissimus</name>
    <dbReference type="NCBI Taxonomy" id="1702097"/>
    <lineage>
        <taxon>Archaea</taxon>
        <taxon>Thermoproteota</taxon>
        <taxon>Thermoprotei</taxon>
        <taxon>Sulfolobales</taxon>
        <taxon>Sulfolobaceae</taxon>
        <taxon>Saccharolobus</taxon>
    </lineage>
</organism>
<sequence length="91" mass="10680">MLTEIENYITPMSKLLYIIYKEDPDNIRKLKELSGYTIQTVYNNIRMMKELGLVDIVVVNKVRRKVVLTEKGKKIARLAGYFIENLKSELK</sequence>
<dbReference type="SUPFAM" id="SSF46785">
    <property type="entry name" value="Winged helix' DNA-binding domain"/>
    <property type="match status" value="1"/>
</dbReference>
<dbReference type="InterPro" id="IPR036388">
    <property type="entry name" value="WH-like_DNA-bd_sf"/>
</dbReference>
<protein>
    <submittedName>
        <fullName evidence="1">Uncharacterized protein</fullName>
    </submittedName>
</protein>
<name>A0AAQ4CNS2_9CREN</name>
<proteinExistence type="predicted"/>
<dbReference type="EMBL" id="AP025226">
    <property type="protein sequence ID" value="BDB97453.1"/>
    <property type="molecule type" value="Genomic_DNA"/>
</dbReference>
<evidence type="ECO:0000313" key="2">
    <source>
        <dbReference type="Proteomes" id="UP001319921"/>
    </source>
</evidence>
<dbReference type="GeneID" id="68865199"/>
<keyword evidence="2" id="KW-1185">Reference proteome</keyword>
<dbReference type="Gene3D" id="1.10.10.10">
    <property type="entry name" value="Winged helix-like DNA-binding domain superfamily/Winged helix DNA-binding domain"/>
    <property type="match status" value="1"/>
</dbReference>
<gene>
    <name evidence="1" type="ORF">SACC_04700</name>
</gene>
<evidence type="ECO:0000313" key="1">
    <source>
        <dbReference type="EMBL" id="BDB97453.1"/>
    </source>
</evidence>
<dbReference type="Proteomes" id="UP001319921">
    <property type="component" value="Chromosome"/>
</dbReference>
<dbReference type="InterPro" id="IPR036390">
    <property type="entry name" value="WH_DNA-bd_sf"/>
</dbReference>
<dbReference type="RefSeq" id="WP_229571446.1">
    <property type="nucleotide sequence ID" value="NZ_AP025226.1"/>
</dbReference>
<reference evidence="1 2" key="1">
    <citation type="journal article" date="2022" name="Microbiol. Resour. Announc.">
        <title>Complete Genome Sequence of the Hyperthermophilic and Acidophilic Archaeon Saccharolobus caldissimus Strain HS-3T.</title>
        <authorList>
            <person name="Sakai H.D."/>
            <person name="Kurosawa N."/>
        </authorList>
    </citation>
    <scope>NUCLEOTIDE SEQUENCE [LARGE SCALE GENOMIC DNA]</scope>
    <source>
        <strain evidence="1 2">JCM32116</strain>
    </source>
</reference>
<dbReference type="KEGG" id="scas:SACC_04700"/>
<dbReference type="AlphaFoldDB" id="A0AAQ4CNS2"/>
<accession>A0AAQ4CNS2</accession>